<gene>
    <name evidence="2" type="ORF">E3O49_11390</name>
</gene>
<dbReference type="AlphaFoldDB" id="A0AAQ2HEZ0"/>
<sequence length="66" mass="6775">MFGNADAKPPTTAAAGVPAGSVGPDGDQAEFQAPPERSQNDDADANAQTMTAWLADLPSQCWDLGE</sequence>
<feature type="region of interest" description="Disordered" evidence="1">
    <location>
        <begin position="1"/>
        <end position="44"/>
    </location>
</feature>
<feature type="compositionally biased region" description="Low complexity" evidence="1">
    <location>
        <begin position="9"/>
        <end position="26"/>
    </location>
</feature>
<evidence type="ECO:0000313" key="2">
    <source>
        <dbReference type="EMBL" id="TFC44673.1"/>
    </source>
</evidence>
<reference evidence="2 3" key="1">
    <citation type="submission" date="2019-03" db="EMBL/GenBank/DDBJ databases">
        <title>Genomics of glacier-inhabiting Cryobacterium strains.</title>
        <authorList>
            <person name="Liu Q."/>
            <person name="Xin Y.-H."/>
        </authorList>
    </citation>
    <scope>NUCLEOTIDE SEQUENCE [LARGE SCALE GENOMIC DNA]</scope>
    <source>
        <strain evidence="3">TMT1-22</strain>
    </source>
</reference>
<dbReference type="RefSeq" id="WP_134368331.1">
    <property type="nucleotide sequence ID" value="NZ_SOFY01000062.1"/>
</dbReference>
<evidence type="ECO:0000313" key="3">
    <source>
        <dbReference type="Proteomes" id="UP000297403"/>
    </source>
</evidence>
<comment type="caution">
    <text evidence="2">The sequence shown here is derived from an EMBL/GenBank/DDBJ whole genome shotgun (WGS) entry which is preliminary data.</text>
</comment>
<name>A0AAQ2HEZ0_9MICO</name>
<evidence type="ECO:0000256" key="1">
    <source>
        <dbReference type="SAM" id="MobiDB-lite"/>
    </source>
</evidence>
<accession>A0AAQ2HEZ0</accession>
<keyword evidence="3" id="KW-1185">Reference proteome</keyword>
<protein>
    <submittedName>
        <fullName evidence="2">Uncharacterized protein</fullName>
    </submittedName>
</protein>
<organism evidence="2 3">
    <name type="scientific">Cryobacterium shii</name>
    <dbReference type="NCBI Taxonomy" id="1259235"/>
    <lineage>
        <taxon>Bacteria</taxon>
        <taxon>Bacillati</taxon>
        <taxon>Actinomycetota</taxon>
        <taxon>Actinomycetes</taxon>
        <taxon>Micrococcales</taxon>
        <taxon>Microbacteriaceae</taxon>
        <taxon>Cryobacterium</taxon>
    </lineage>
</organism>
<proteinExistence type="predicted"/>
<dbReference type="EMBL" id="SOFY01000062">
    <property type="protein sequence ID" value="TFC44673.1"/>
    <property type="molecule type" value="Genomic_DNA"/>
</dbReference>
<dbReference type="Proteomes" id="UP000297403">
    <property type="component" value="Unassembled WGS sequence"/>
</dbReference>